<keyword evidence="7" id="KW-0148">Chlorophyll</keyword>
<evidence type="ECO:0000256" key="7">
    <source>
        <dbReference type="PIRSR" id="PIRSR601344-1"/>
    </source>
</evidence>
<feature type="binding site" evidence="7">
    <location>
        <position position="190"/>
    </location>
    <ligand>
        <name>chlorophyll a</name>
        <dbReference type="ChEBI" id="CHEBI:58416"/>
        <label>1</label>
    </ligand>
</feature>
<gene>
    <name evidence="9" type="ORF">PCAL00307_LOCUS12916</name>
    <name evidence="10" type="ORF">PECAL_6P02480</name>
</gene>
<dbReference type="Pfam" id="PF00504">
    <property type="entry name" value="Chloroa_b-bind"/>
    <property type="match status" value="1"/>
</dbReference>
<evidence type="ECO:0000256" key="8">
    <source>
        <dbReference type="SAM" id="SignalP"/>
    </source>
</evidence>
<evidence type="ECO:0000313" key="11">
    <source>
        <dbReference type="Proteomes" id="UP000789595"/>
    </source>
</evidence>
<feature type="chain" id="PRO_5036212233" description="Plastid light harvesting protein" evidence="8">
    <location>
        <begin position="22"/>
        <end position="229"/>
    </location>
</feature>
<dbReference type="GO" id="GO:0016168">
    <property type="term" value="F:chlorophyll binding"/>
    <property type="evidence" value="ECO:0007669"/>
    <property type="project" value="UniProtKB-KW"/>
</dbReference>
<feature type="binding site" evidence="7">
    <location>
        <position position="86"/>
    </location>
    <ligand>
        <name>chlorophyll a</name>
        <dbReference type="ChEBI" id="CHEBI:58416"/>
        <label>1</label>
    </ligand>
</feature>
<evidence type="ECO:0000256" key="5">
    <source>
        <dbReference type="ARBA" id="ARBA00022531"/>
    </source>
</evidence>
<dbReference type="OrthoDB" id="423598at2759"/>
<comment type="subcellular location">
    <subcellularLocation>
        <location evidence="2">Plastid</location>
        <location evidence="2">Chloroplast</location>
    </subcellularLocation>
</comment>
<dbReference type="EMBL" id="HBIW01014998">
    <property type="protein sequence ID" value="CAE0697480.1"/>
    <property type="molecule type" value="Transcribed_RNA"/>
</dbReference>
<feature type="binding site" description="axial binding residue" evidence="7">
    <location>
        <position position="91"/>
    </location>
    <ligand>
        <name>chlorophyll b</name>
        <dbReference type="ChEBI" id="CHEBI:61721"/>
        <label>1</label>
    </ligand>
    <ligandPart>
        <name>Mg</name>
        <dbReference type="ChEBI" id="CHEBI:25107"/>
    </ligandPart>
</feature>
<keyword evidence="11" id="KW-1185">Reference proteome</keyword>
<feature type="binding site" evidence="7">
    <location>
        <position position="193"/>
    </location>
    <ligand>
        <name>chlorophyll a</name>
        <dbReference type="ChEBI" id="CHEBI:58416"/>
        <label>1</label>
    </ligand>
</feature>
<feature type="binding site" evidence="7">
    <location>
        <position position="89"/>
    </location>
    <ligand>
        <name>chlorophyll a</name>
        <dbReference type="ChEBI" id="CHEBI:58416"/>
        <label>1</label>
    </ligand>
</feature>
<evidence type="ECO:0000256" key="6">
    <source>
        <dbReference type="ARBA" id="ARBA00022640"/>
    </source>
</evidence>
<dbReference type="AlphaFoldDB" id="A0A7S3ZXT0"/>
<evidence type="ECO:0000256" key="1">
    <source>
        <dbReference type="ARBA" id="ARBA00004022"/>
    </source>
</evidence>
<dbReference type="InterPro" id="IPR001344">
    <property type="entry name" value="Chloro_AB-bd_pln"/>
</dbReference>
<proteinExistence type="inferred from homology"/>
<evidence type="ECO:0000313" key="9">
    <source>
        <dbReference type="EMBL" id="CAE0697480.1"/>
    </source>
</evidence>
<dbReference type="InterPro" id="IPR022796">
    <property type="entry name" value="Chloroa_b-bind"/>
</dbReference>
<comment type="similarity">
    <text evidence="3">Belongs to the fucoxanthin chlorophyll protein family.</text>
</comment>
<reference evidence="10" key="2">
    <citation type="submission" date="2021-11" db="EMBL/GenBank/DDBJ databases">
        <authorList>
            <consortium name="Genoscope - CEA"/>
            <person name="William W."/>
        </authorList>
    </citation>
    <scope>NUCLEOTIDE SEQUENCE</scope>
</reference>
<feature type="binding site" evidence="7">
    <location>
        <position position="195"/>
    </location>
    <ligand>
        <name>chlorophyll a</name>
        <dbReference type="ChEBI" id="CHEBI:58416"/>
        <label>1</label>
    </ligand>
</feature>
<organism evidence="9">
    <name type="scientific">Pelagomonas calceolata</name>
    <dbReference type="NCBI Taxonomy" id="35677"/>
    <lineage>
        <taxon>Eukaryota</taxon>
        <taxon>Sar</taxon>
        <taxon>Stramenopiles</taxon>
        <taxon>Ochrophyta</taxon>
        <taxon>Pelagophyceae</taxon>
        <taxon>Pelagomonadales</taxon>
        <taxon>Pelagomonadaceae</taxon>
        <taxon>Pelagomonas</taxon>
    </lineage>
</organism>
<sequence>MKSALVLAAAANALVAPSAPAASTVVRQAGKVIQTPPILTRDDGLETRPMAADMPGIGLEFGGKIFDPMGFATFSDESLIWFRACELKHSRVAMLACAGWIVNGLHLSLPGTIDYSTKFSDLAAKKPLDAWAAVPVGGKLQILGWIFCVECASEMQKPHYLKGGEFVTYDWANLSGAMSPESLKRKQEAELKNGRLAMIGFMSFLAANNIEGSVPMVPHSEAAKSILGL</sequence>
<dbReference type="Gene3D" id="1.10.3460.10">
    <property type="entry name" value="Chlorophyll a/b binding protein domain"/>
    <property type="match status" value="1"/>
</dbReference>
<dbReference type="PANTHER" id="PTHR21649">
    <property type="entry name" value="CHLOROPHYLL A/B BINDING PROTEIN"/>
    <property type="match status" value="1"/>
</dbReference>
<evidence type="ECO:0000256" key="4">
    <source>
        <dbReference type="ARBA" id="ARBA00022528"/>
    </source>
</evidence>
<keyword evidence="6" id="KW-0934">Plastid</keyword>
<dbReference type="Proteomes" id="UP000789595">
    <property type="component" value="Unassembled WGS sequence"/>
</dbReference>
<dbReference type="GO" id="GO:0016020">
    <property type="term" value="C:membrane"/>
    <property type="evidence" value="ECO:0007669"/>
    <property type="project" value="InterPro"/>
</dbReference>
<comment type="function">
    <text evidence="1">The light-harvesting complex (LHC) functions as a light receptor, it captures and delivers excitation energy to photosystems with which it is closely associated. Energy is transferred from the carotenoid and chlorophyll C (or B) to chlorophyll A and the photosynthetic reaction centers where it is used to synthesize ATP and reducing power.</text>
</comment>
<keyword evidence="7" id="KW-0157">Chromophore</keyword>
<feature type="signal peptide" evidence="8">
    <location>
        <begin position="1"/>
        <end position="21"/>
    </location>
</feature>
<evidence type="ECO:0000313" key="10">
    <source>
        <dbReference type="EMBL" id="CAH0378652.1"/>
    </source>
</evidence>
<keyword evidence="5" id="KW-0602">Photosynthesis</keyword>
<name>A0A7S3ZXT0_9STRA</name>
<dbReference type="SUPFAM" id="SSF103511">
    <property type="entry name" value="Chlorophyll a-b binding protein"/>
    <property type="match status" value="1"/>
</dbReference>
<accession>A0A7S3ZXT0</accession>
<keyword evidence="4" id="KW-0150">Chloroplast</keyword>
<evidence type="ECO:0008006" key="12">
    <source>
        <dbReference type="Google" id="ProtNLM"/>
    </source>
</evidence>
<evidence type="ECO:0000256" key="2">
    <source>
        <dbReference type="ARBA" id="ARBA00004229"/>
    </source>
</evidence>
<dbReference type="EMBL" id="CAKKNE010000006">
    <property type="protein sequence ID" value="CAH0378652.1"/>
    <property type="molecule type" value="Genomic_DNA"/>
</dbReference>
<keyword evidence="8" id="KW-0732">Signal</keyword>
<evidence type="ECO:0000256" key="3">
    <source>
        <dbReference type="ARBA" id="ARBA00005933"/>
    </source>
</evidence>
<dbReference type="GO" id="GO:0009507">
    <property type="term" value="C:chloroplast"/>
    <property type="evidence" value="ECO:0007669"/>
    <property type="project" value="UniProtKB-SubCell"/>
</dbReference>
<dbReference type="GO" id="GO:0009765">
    <property type="term" value="P:photosynthesis, light harvesting"/>
    <property type="evidence" value="ECO:0007669"/>
    <property type="project" value="InterPro"/>
</dbReference>
<protein>
    <recommendedName>
        <fullName evidence="12">Plastid light harvesting protein</fullName>
    </recommendedName>
</protein>
<reference evidence="9" key="1">
    <citation type="submission" date="2021-01" db="EMBL/GenBank/DDBJ databases">
        <authorList>
            <person name="Corre E."/>
            <person name="Pelletier E."/>
            <person name="Niang G."/>
            <person name="Scheremetjew M."/>
            <person name="Finn R."/>
            <person name="Kale V."/>
            <person name="Holt S."/>
            <person name="Cochrane G."/>
            <person name="Meng A."/>
            <person name="Brown T."/>
            <person name="Cohen L."/>
        </authorList>
    </citation>
    <scope>NUCLEOTIDE SEQUENCE</scope>
    <source>
        <strain evidence="9">CCMP1756</strain>
    </source>
</reference>